<evidence type="ECO:0000256" key="1">
    <source>
        <dbReference type="SAM" id="SignalP"/>
    </source>
</evidence>
<dbReference type="HOGENOM" id="CLU_1924233_0_0_10"/>
<keyword evidence="1" id="KW-0732">Signal</keyword>
<dbReference type="eggNOG" id="ENOG5034ACQ">
    <property type="taxonomic scope" value="Bacteria"/>
</dbReference>
<reference evidence="2 3" key="1">
    <citation type="journal article" date="2009" name="Stand. Genomic Sci.">
        <title>Complete genome sequence of Dyadobacter fermentans type strain (NS114).</title>
        <authorList>
            <person name="Lang E."/>
            <person name="Lapidus A."/>
            <person name="Chertkov O."/>
            <person name="Brettin T."/>
            <person name="Detter J.C."/>
            <person name="Han C."/>
            <person name="Copeland A."/>
            <person name="Glavina Del Rio T."/>
            <person name="Nolan M."/>
            <person name="Chen F."/>
            <person name="Lucas S."/>
            <person name="Tice H."/>
            <person name="Cheng J.F."/>
            <person name="Land M."/>
            <person name="Hauser L."/>
            <person name="Chang Y.J."/>
            <person name="Jeffries C.D."/>
            <person name="Kopitz M."/>
            <person name="Bruce D."/>
            <person name="Goodwin L."/>
            <person name="Pitluck S."/>
            <person name="Ovchinnikova G."/>
            <person name="Pati A."/>
            <person name="Ivanova N."/>
            <person name="Mavrommatis K."/>
            <person name="Chen A."/>
            <person name="Palaniappan K."/>
            <person name="Chain P."/>
            <person name="Bristow J."/>
            <person name="Eisen J.A."/>
            <person name="Markowitz V."/>
            <person name="Hugenholtz P."/>
            <person name="Goker M."/>
            <person name="Rohde M."/>
            <person name="Kyrpides N.C."/>
            <person name="Klenk H.P."/>
        </authorList>
    </citation>
    <scope>NUCLEOTIDE SEQUENCE [LARGE SCALE GENOMIC DNA]</scope>
    <source>
        <strain evidence="3">ATCC 700827 / DSM 18053 / CIP 107007 / KCTC 52180 / NS114</strain>
    </source>
</reference>
<organism evidence="2 3">
    <name type="scientific">Dyadobacter fermentans (strain ATCC 700827 / DSM 18053 / CIP 107007 / KCTC 52180 / NS114)</name>
    <dbReference type="NCBI Taxonomy" id="471854"/>
    <lineage>
        <taxon>Bacteria</taxon>
        <taxon>Pseudomonadati</taxon>
        <taxon>Bacteroidota</taxon>
        <taxon>Cytophagia</taxon>
        <taxon>Cytophagales</taxon>
        <taxon>Spirosomataceae</taxon>
        <taxon>Dyadobacter</taxon>
    </lineage>
</organism>
<protein>
    <recommendedName>
        <fullName evidence="4">Secretion system C-terminal sorting domain-containing protein</fullName>
    </recommendedName>
</protein>
<evidence type="ECO:0000313" key="3">
    <source>
        <dbReference type="Proteomes" id="UP000002011"/>
    </source>
</evidence>
<dbReference type="RefSeq" id="WP_015812366.1">
    <property type="nucleotide sequence ID" value="NC_013037.1"/>
</dbReference>
<gene>
    <name evidence="2" type="ordered locus">Dfer_2901</name>
</gene>
<proteinExistence type="predicted"/>
<evidence type="ECO:0000313" key="2">
    <source>
        <dbReference type="EMBL" id="ACT94116.1"/>
    </source>
</evidence>
<dbReference type="AlphaFoldDB" id="C6W4L5"/>
<sequence>MKISIASILTSAFAFTLSFTSFAADKKKNKEEKETAAVTFDAALYKISDTNKVRLSVDKSQNERLRVVLKDKAGRIYYSEVYNERDTKYRRIFNLDEMGDGTYYFELSHKKDKKVKEVNIESSSSKMISLQ</sequence>
<accession>C6W4L5</accession>
<dbReference type="KEGG" id="dfe:Dfer_2901"/>
<evidence type="ECO:0008006" key="4">
    <source>
        <dbReference type="Google" id="ProtNLM"/>
    </source>
</evidence>
<feature type="signal peptide" evidence="1">
    <location>
        <begin position="1"/>
        <end position="23"/>
    </location>
</feature>
<keyword evidence="3" id="KW-1185">Reference proteome</keyword>
<name>C6W4L5_DYAFD</name>
<dbReference type="Proteomes" id="UP000002011">
    <property type="component" value="Chromosome"/>
</dbReference>
<dbReference type="EMBL" id="CP001619">
    <property type="protein sequence ID" value="ACT94116.1"/>
    <property type="molecule type" value="Genomic_DNA"/>
</dbReference>
<feature type="chain" id="PRO_5002972212" description="Secretion system C-terminal sorting domain-containing protein" evidence="1">
    <location>
        <begin position="24"/>
        <end position="131"/>
    </location>
</feature>